<dbReference type="GeneID" id="6014545"/>
<proteinExistence type="predicted"/>
<evidence type="ECO:0000256" key="1">
    <source>
        <dbReference type="SAM" id="MobiDB-lite"/>
    </source>
</evidence>
<evidence type="ECO:0000313" key="4">
    <source>
        <dbReference type="Proteomes" id="UP000001861"/>
    </source>
</evidence>
<keyword evidence="2" id="KW-0732">Signal</keyword>
<feature type="region of interest" description="Disordered" evidence="1">
    <location>
        <begin position="127"/>
        <end position="167"/>
    </location>
</feature>
<dbReference type="OrthoDB" id="3125932at2759"/>
<sequence length="229" mass="25559">MQLRFSFFALAILAIGVAAGPLPQGSDLVIRGKGGSKGPKPNLAQRVSNLPPELRNQIGNDLRTHKTIQAHFGPGSKHDRLMKEMNGKVPPNKWTDQATPAWSVFEKNRKLRRALESFDDYLEVRAKHKNGKKGPNPLKPPKASAPPKKPAPKPGPKPNLAQRVSNLPPELRNKIGNDLRTHKTIQAHFAPGSVHNRIMQEMKGKVPPTRWSDHTTAAWRILEKNRKLR</sequence>
<name>A8P0W2_COPC7</name>
<dbReference type="RefSeq" id="XP_001837980.1">
    <property type="nucleotide sequence ID" value="XM_001837928.2"/>
</dbReference>
<organism evidence="3 4">
    <name type="scientific">Coprinopsis cinerea (strain Okayama-7 / 130 / ATCC MYA-4618 / FGSC 9003)</name>
    <name type="common">Inky cap fungus</name>
    <name type="synonym">Hormographiella aspergillata</name>
    <dbReference type="NCBI Taxonomy" id="240176"/>
    <lineage>
        <taxon>Eukaryota</taxon>
        <taxon>Fungi</taxon>
        <taxon>Dikarya</taxon>
        <taxon>Basidiomycota</taxon>
        <taxon>Agaricomycotina</taxon>
        <taxon>Agaricomycetes</taxon>
        <taxon>Agaricomycetidae</taxon>
        <taxon>Agaricales</taxon>
        <taxon>Agaricineae</taxon>
        <taxon>Psathyrellaceae</taxon>
        <taxon>Coprinopsis</taxon>
    </lineage>
</organism>
<dbReference type="AlphaFoldDB" id="A8P0W2"/>
<feature type="chain" id="PRO_5002726697" evidence="2">
    <location>
        <begin position="20"/>
        <end position="229"/>
    </location>
</feature>
<comment type="caution">
    <text evidence="3">The sequence shown here is derived from an EMBL/GenBank/DDBJ whole genome shotgun (WGS) entry which is preliminary data.</text>
</comment>
<keyword evidence="4" id="KW-1185">Reference proteome</keyword>
<dbReference type="InParanoid" id="A8P0W2"/>
<evidence type="ECO:0000256" key="2">
    <source>
        <dbReference type="SAM" id="SignalP"/>
    </source>
</evidence>
<dbReference type="Proteomes" id="UP000001861">
    <property type="component" value="Unassembled WGS sequence"/>
</dbReference>
<dbReference type="EMBL" id="AACS02000006">
    <property type="protein sequence ID" value="EAU83862.1"/>
    <property type="molecule type" value="Genomic_DNA"/>
</dbReference>
<dbReference type="VEuPathDB" id="FungiDB:CC1G_09531"/>
<protein>
    <submittedName>
        <fullName evidence="3">Uncharacterized protein</fullName>
    </submittedName>
</protein>
<gene>
    <name evidence="3" type="ORF">CC1G_09531</name>
</gene>
<feature type="compositionally biased region" description="Pro residues" evidence="1">
    <location>
        <begin position="137"/>
        <end position="157"/>
    </location>
</feature>
<accession>A8P0W2</accession>
<reference evidence="3 4" key="1">
    <citation type="journal article" date="2010" name="Proc. Natl. Acad. Sci. U.S.A.">
        <title>Insights into evolution of multicellular fungi from the assembled chromosomes of the mushroom Coprinopsis cinerea (Coprinus cinereus).</title>
        <authorList>
            <person name="Stajich J.E."/>
            <person name="Wilke S.K."/>
            <person name="Ahren D."/>
            <person name="Au C.H."/>
            <person name="Birren B.W."/>
            <person name="Borodovsky M."/>
            <person name="Burns C."/>
            <person name="Canback B."/>
            <person name="Casselton L.A."/>
            <person name="Cheng C.K."/>
            <person name="Deng J."/>
            <person name="Dietrich F.S."/>
            <person name="Fargo D.C."/>
            <person name="Farman M.L."/>
            <person name="Gathman A.C."/>
            <person name="Goldberg J."/>
            <person name="Guigo R."/>
            <person name="Hoegger P.J."/>
            <person name="Hooker J.B."/>
            <person name="Huggins A."/>
            <person name="James T.Y."/>
            <person name="Kamada T."/>
            <person name="Kilaru S."/>
            <person name="Kodira C."/>
            <person name="Kues U."/>
            <person name="Kupfer D."/>
            <person name="Kwan H.S."/>
            <person name="Lomsadze A."/>
            <person name="Li W."/>
            <person name="Lilly W.W."/>
            <person name="Ma L.J."/>
            <person name="Mackey A.J."/>
            <person name="Manning G."/>
            <person name="Martin F."/>
            <person name="Muraguchi H."/>
            <person name="Natvig D.O."/>
            <person name="Palmerini H."/>
            <person name="Ramesh M.A."/>
            <person name="Rehmeyer C.J."/>
            <person name="Roe B.A."/>
            <person name="Shenoy N."/>
            <person name="Stanke M."/>
            <person name="Ter-Hovhannisyan V."/>
            <person name="Tunlid A."/>
            <person name="Velagapudi R."/>
            <person name="Vision T.J."/>
            <person name="Zeng Q."/>
            <person name="Zolan M.E."/>
            <person name="Pukkila P.J."/>
        </authorList>
    </citation>
    <scope>NUCLEOTIDE SEQUENCE [LARGE SCALE GENOMIC DNA]</scope>
    <source>
        <strain evidence="4">Okayama-7 / 130 / ATCC MYA-4618 / FGSC 9003</strain>
    </source>
</reference>
<dbReference type="KEGG" id="cci:CC1G_09531"/>
<feature type="signal peptide" evidence="2">
    <location>
        <begin position="1"/>
        <end position="19"/>
    </location>
</feature>
<evidence type="ECO:0000313" key="3">
    <source>
        <dbReference type="EMBL" id="EAU83862.1"/>
    </source>
</evidence>